<dbReference type="InterPro" id="IPR032054">
    <property type="entry name" value="Cdt1_C"/>
</dbReference>
<dbReference type="AlphaFoldDB" id="A0A0U1LRH7"/>
<evidence type="ECO:0000256" key="1">
    <source>
        <dbReference type="ARBA" id="ARBA00008356"/>
    </source>
</evidence>
<evidence type="ECO:0000256" key="3">
    <source>
        <dbReference type="SAM" id="MobiDB-lite"/>
    </source>
</evidence>
<dbReference type="Pfam" id="PF26121">
    <property type="entry name" value="HTH_CDT1"/>
    <property type="match status" value="1"/>
</dbReference>
<feature type="compositionally biased region" description="Basic and acidic residues" evidence="3">
    <location>
        <begin position="86"/>
        <end position="107"/>
    </location>
</feature>
<feature type="compositionally biased region" description="Polar residues" evidence="3">
    <location>
        <begin position="108"/>
        <end position="124"/>
    </location>
</feature>
<feature type="region of interest" description="Disordered" evidence="3">
    <location>
        <begin position="1"/>
        <end position="54"/>
    </location>
</feature>
<organism evidence="5 6">
    <name type="scientific">Talaromyces islandicus</name>
    <name type="common">Penicillium islandicum</name>
    <dbReference type="NCBI Taxonomy" id="28573"/>
    <lineage>
        <taxon>Eukaryota</taxon>
        <taxon>Fungi</taxon>
        <taxon>Dikarya</taxon>
        <taxon>Ascomycota</taxon>
        <taxon>Pezizomycotina</taxon>
        <taxon>Eurotiomycetes</taxon>
        <taxon>Eurotiomycetidae</taxon>
        <taxon>Eurotiales</taxon>
        <taxon>Trichocomaceae</taxon>
        <taxon>Talaromyces</taxon>
        <taxon>Talaromyces sect. Islandici</taxon>
    </lineage>
</organism>
<dbReference type="EMBL" id="CVMT01000002">
    <property type="protein sequence ID" value="CRG85253.1"/>
    <property type="molecule type" value="Genomic_DNA"/>
</dbReference>
<protein>
    <recommendedName>
        <fullName evidence="4">DNA replication factor Cdt1 C-terminal domain-containing protein</fullName>
    </recommendedName>
</protein>
<comment type="similarity">
    <text evidence="1">Belongs to the Cdt1 family.</text>
</comment>
<dbReference type="OrthoDB" id="341730at2759"/>
<reference evidence="5 6" key="1">
    <citation type="submission" date="2015-04" db="EMBL/GenBank/DDBJ databases">
        <authorList>
            <person name="Syromyatnikov M.Y."/>
            <person name="Popov V.N."/>
        </authorList>
    </citation>
    <scope>NUCLEOTIDE SEQUENCE [LARGE SCALE GENOMIC DNA]</scope>
    <source>
        <strain evidence="5">WF-38-12</strain>
    </source>
</reference>
<evidence type="ECO:0000313" key="5">
    <source>
        <dbReference type="EMBL" id="CRG85253.1"/>
    </source>
</evidence>
<feature type="compositionally biased region" description="Acidic residues" evidence="3">
    <location>
        <begin position="155"/>
        <end position="169"/>
    </location>
</feature>
<evidence type="ECO:0000259" key="4">
    <source>
        <dbReference type="Pfam" id="PF16679"/>
    </source>
</evidence>
<dbReference type="Gene3D" id="1.10.10.1420">
    <property type="entry name" value="DNA replication factor Cdt1, C-terminal WH domain"/>
    <property type="match status" value="1"/>
</dbReference>
<feature type="domain" description="DNA replication factor Cdt1 C-terminal" evidence="4">
    <location>
        <begin position="361"/>
        <end position="465"/>
    </location>
</feature>
<feature type="region of interest" description="Disordered" evidence="3">
    <location>
        <begin position="86"/>
        <end position="169"/>
    </location>
</feature>
<keyword evidence="2" id="KW-0131">Cell cycle</keyword>
<gene>
    <name evidence="5" type="ORF">PISL3812_02362</name>
</gene>
<sequence>MSTRRTRSRLAASHSFHGQPGIQRFTRSTKPGAASSLLLDGKTSDATTPQKKTIIPVSATTPCLLTASPSKKRKLNEVDTIEQEREAKELEEKEQEQQQKSAVEDTPSKTIKFSNLSVSTPTRNTSRKRRSVHVDSSFTIPETSTRQKLSSLPREEDEEEEEEEEKEEEIFPAALDQFVGLHLSFLKTLGLHFTHKGPTAPADFKELLPSVEKLWKKRKVVIKDVQRIVHVWDGDDTRQLRFRIANYGLGKICLERVSGAAAGPVNENELHARFVKLVGEKWKKLRTAKSEDDGSAFVEALALAPIHESLTPFTALRKGQQRLQDLKGGVLKVKTAMMKANNTETNVSKTRDPTADRRKGLLERIKSKELLQSKLGPPPTKDQMLRRSAAQRAEDVASVLALLRPPRVIKNGSAAVQKKPFAWDSLIQTVQDSLRTPIPADEVAACLDILGQKDVAADWIDIVTVNKLKSVVLTSGYNVSPREIGIKVAKLKF</sequence>
<accession>A0A0U1LRH7</accession>
<feature type="compositionally biased region" description="Polar residues" evidence="3">
    <location>
        <begin position="134"/>
        <end position="150"/>
    </location>
</feature>
<keyword evidence="6" id="KW-1185">Reference proteome</keyword>
<dbReference type="Proteomes" id="UP000054383">
    <property type="component" value="Unassembled WGS sequence"/>
</dbReference>
<evidence type="ECO:0000313" key="6">
    <source>
        <dbReference type="Proteomes" id="UP000054383"/>
    </source>
</evidence>
<dbReference type="InterPro" id="IPR038090">
    <property type="entry name" value="Cdt1_C_WH_dom_sf"/>
</dbReference>
<dbReference type="OMA" id="WGKRQVT"/>
<proteinExistence type="inferred from homology"/>
<dbReference type="STRING" id="28573.A0A0U1LRH7"/>
<name>A0A0U1LRH7_TALIS</name>
<dbReference type="Pfam" id="PF16679">
    <property type="entry name" value="CDT1_C"/>
    <property type="match status" value="1"/>
</dbReference>
<evidence type="ECO:0000256" key="2">
    <source>
        <dbReference type="ARBA" id="ARBA00023306"/>
    </source>
</evidence>